<evidence type="ECO:0000313" key="3">
    <source>
        <dbReference type="RefSeq" id="XP_017974530.1"/>
    </source>
</evidence>
<evidence type="ECO:0000313" key="2">
    <source>
        <dbReference type="Proteomes" id="UP000694886"/>
    </source>
</evidence>
<dbReference type="Pfam" id="PF24758">
    <property type="entry name" value="LRR_At5g56370"/>
    <property type="match status" value="1"/>
</dbReference>
<dbReference type="GeneID" id="108661593"/>
<dbReference type="PANTHER" id="PTHR31639">
    <property type="entry name" value="F-BOX PROTEIN-LIKE"/>
    <property type="match status" value="1"/>
</dbReference>
<dbReference type="PANTHER" id="PTHR31639:SF278">
    <property type="entry name" value="F-BOX DOMAIN-CONTAINING PROTEIN"/>
    <property type="match status" value="1"/>
</dbReference>
<gene>
    <name evidence="3" type="primary">LOC108661593</name>
</gene>
<dbReference type="Proteomes" id="UP000694886">
    <property type="component" value="Chromosome 4"/>
</dbReference>
<proteinExistence type="predicted"/>
<dbReference type="InterPro" id="IPR036047">
    <property type="entry name" value="F-box-like_dom_sf"/>
</dbReference>
<name>A0AB32W660_THECC</name>
<dbReference type="InterPro" id="IPR032675">
    <property type="entry name" value="LRR_dom_sf"/>
</dbReference>
<sequence length="247" mass="29097">MNWFSCSMDYIRVKEKQPQNTENLQETNLDRLSYLSAEILDFILEKLPMKDAIKTSILSKEWRYNWCSVSQLTIDWDGRKGIWYLISSTINQYLLNHDGNIDKLSFRSRYIYSDRTYFYWIDVLSRKGVRELVFEMQYSLCTLTLICSLFACQQLNHLQLFNCEIKLPEMFQGFKFLASLNLHPVRISQNDLERVILDCAALERLTLLSIPKLGHLKIHAPNLKYLKFSSSSKSGFGLENTPRFKNF</sequence>
<organism evidence="2 3">
    <name type="scientific">Theobroma cacao</name>
    <name type="common">Cacao</name>
    <name type="synonym">Cocoa</name>
    <dbReference type="NCBI Taxonomy" id="3641"/>
    <lineage>
        <taxon>Eukaryota</taxon>
        <taxon>Viridiplantae</taxon>
        <taxon>Streptophyta</taxon>
        <taxon>Embryophyta</taxon>
        <taxon>Tracheophyta</taxon>
        <taxon>Spermatophyta</taxon>
        <taxon>Magnoliopsida</taxon>
        <taxon>eudicotyledons</taxon>
        <taxon>Gunneridae</taxon>
        <taxon>Pentapetalae</taxon>
        <taxon>rosids</taxon>
        <taxon>malvids</taxon>
        <taxon>Malvales</taxon>
        <taxon>Malvaceae</taxon>
        <taxon>Byttnerioideae</taxon>
        <taxon>Theobroma</taxon>
    </lineage>
</organism>
<dbReference type="RefSeq" id="XP_017974530.1">
    <property type="nucleotide sequence ID" value="XM_018119041.1"/>
</dbReference>
<dbReference type="InterPro" id="IPR055411">
    <property type="entry name" value="LRR_FXL15/At3g58940/PEG3-like"/>
</dbReference>
<dbReference type="AlphaFoldDB" id="A0AB32W660"/>
<reference evidence="2" key="1">
    <citation type="journal article" date="1997" name="Nucleic Acids Res.">
        <title>tRNAscan-SE: a program for improved detection of transfer RNA genes in genomic sequence.</title>
        <authorList>
            <person name="Lowe T.M."/>
            <person name="Eddy S.R."/>
        </authorList>
    </citation>
    <scope>NUCLEOTIDE SEQUENCE [LARGE SCALE GENOMIC DNA]</scope>
    <source>
        <strain evidence="2">r\B97-61/B2</strain>
    </source>
</reference>
<dbReference type="Gramene" id="Tc04v2_t009290.1">
    <property type="protein sequence ID" value="Tc04v2_p009290.1"/>
    <property type="gene ID" value="Tc04v2_g009290"/>
</dbReference>
<dbReference type="SUPFAM" id="SSF81383">
    <property type="entry name" value="F-box domain"/>
    <property type="match status" value="1"/>
</dbReference>
<dbReference type="Gene3D" id="3.80.10.10">
    <property type="entry name" value="Ribonuclease Inhibitor"/>
    <property type="match status" value="1"/>
</dbReference>
<feature type="domain" description="F-box/LRR-repeat protein 15/At3g58940/PEG3-like LRR" evidence="1">
    <location>
        <begin position="120"/>
        <end position="245"/>
    </location>
</feature>
<dbReference type="SUPFAM" id="SSF52047">
    <property type="entry name" value="RNI-like"/>
    <property type="match status" value="1"/>
</dbReference>
<protein>
    <submittedName>
        <fullName evidence="3">F-box/FBD/LRR-repeat protein At1g13570-like</fullName>
    </submittedName>
</protein>
<reference evidence="3" key="2">
    <citation type="submission" date="2025-08" db="UniProtKB">
        <authorList>
            <consortium name="RefSeq"/>
        </authorList>
    </citation>
    <scope>IDENTIFICATION</scope>
</reference>
<dbReference type="KEGG" id="tcc:108661593"/>
<accession>A0AB32W660</accession>
<evidence type="ECO:0000259" key="1">
    <source>
        <dbReference type="Pfam" id="PF24758"/>
    </source>
</evidence>